<dbReference type="EC" id="3.4.21.89" evidence="4 7"/>
<feature type="domain" description="Peptidase S26" evidence="9">
    <location>
        <begin position="63"/>
        <end position="259"/>
    </location>
</feature>
<dbReference type="PANTHER" id="PTHR43390">
    <property type="entry name" value="SIGNAL PEPTIDASE I"/>
    <property type="match status" value="1"/>
</dbReference>
<feature type="active site" evidence="6">
    <location>
        <position position="93"/>
    </location>
</feature>
<keyword evidence="7" id="KW-0472">Membrane</keyword>
<dbReference type="GO" id="GO:0004252">
    <property type="term" value="F:serine-type endopeptidase activity"/>
    <property type="evidence" value="ECO:0007669"/>
    <property type="project" value="InterPro"/>
</dbReference>
<dbReference type="eggNOG" id="COG0681">
    <property type="taxonomic scope" value="Bacteria"/>
</dbReference>
<feature type="active site" evidence="6">
    <location>
        <position position="166"/>
    </location>
</feature>
<gene>
    <name evidence="10" type="ORF">KILIM_007_00390</name>
</gene>
<dbReference type="MEROPS" id="S26.025"/>
<dbReference type="EMBL" id="BAHD01000007">
    <property type="protein sequence ID" value="GAB94601.1"/>
    <property type="molecule type" value="Genomic_DNA"/>
</dbReference>
<comment type="caution">
    <text evidence="10">The sequence shown here is derived from an EMBL/GenBank/DDBJ whole genome shotgun (WGS) entry which is preliminary data.</text>
</comment>
<evidence type="ECO:0000256" key="8">
    <source>
        <dbReference type="SAM" id="MobiDB-lite"/>
    </source>
</evidence>
<sequence length="323" mass="34148">MSDGSQRDPADAAKPSDSTSEASGTGAGDDGRQESRSATRTQERAGGPSQGNSIGRSLLMFLKEVVIVVVLAVVLSLVLKTWFVQSFWIPSGSMNNTLVKDDRVSVSKLTPRFFDLKRGDIVVFADPGEWLTDVVPPQQGPVAERINSVLSWVGLLPNDEGNHLIKRIIGLPGDKVQCCTADGRLLVNNAPITEPYVYPGDRPSDITFDITVPADHLWVMGDHRSNSKDSRYNDAPADNGSLGSVPIDNVVGRAFAVVWPLSKLSWLSTPESTFARVPDPGAAPADPTPGEPGQTSPAPPATEPTPAPTPSPSPTAATPAGTP</sequence>
<evidence type="ECO:0000256" key="5">
    <source>
        <dbReference type="ARBA" id="ARBA00022801"/>
    </source>
</evidence>
<dbReference type="Gene3D" id="2.10.109.10">
    <property type="entry name" value="Umud Fragment, subunit A"/>
    <property type="match status" value="1"/>
</dbReference>
<evidence type="ECO:0000313" key="10">
    <source>
        <dbReference type="EMBL" id="GAB94601.1"/>
    </source>
</evidence>
<dbReference type="InterPro" id="IPR019533">
    <property type="entry name" value="Peptidase_S26"/>
</dbReference>
<keyword evidence="11" id="KW-1185">Reference proteome</keyword>
<dbReference type="Pfam" id="PF10502">
    <property type="entry name" value="Peptidase_S26"/>
    <property type="match status" value="1"/>
</dbReference>
<dbReference type="CDD" id="cd06530">
    <property type="entry name" value="S26_SPase_I"/>
    <property type="match status" value="1"/>
</dbReference>
<dbReference type="GO" id="GO:0005886">
    <property type="term" value="C:plasma membrane"/>
    <property type="evidence" value="ECO:0007669"/>
    <property type="project" value="UniProtKB-SubCell"/>
</dbReference>
<proteinExistence type="inferred from homology"/>
<evidence type="ECO:0000256" key="1">
    <source>
        <dbReference type="ARBA" id="ARBA00000677"/>
    </source>
</evidence>
<feature type="region of interest" description="Disordered" evidence="8">
    <location>
        <begin position="224"/>
        <end position="243"/>
    </location>
</feature>
<dbReference type="SUPFAM" id="SSF51306">
    <property type="entry name" value="LexA/Signal peptidase"/>
    <property type="match status" value="1"/>
</dbReference>
<feature type="region of interest" description="Disordered" evidence="8">
    <location>
        <begin position="1"/>
        <end position="50"/>
    </location>
</feature>
<dbReference type="NCBIfam" id="TIGR02227">
    <property type="entry name" value="sigpep_I_bact"/>
    <property type="match status" value="1"/>
</dbReference>
<keyword evidence="5 7" id="KW-0378">Hydrolase</keyword>
<feature type="region of interest" description="Disordered" evidence="8">
    <location>
        <begin position="274"/>
        <end position="323"/>
    </location>
</feature>
<name>K6WLB1_9MICO</name>
<evidence type="ECO:0000256" key="2">
    <source>
        <dbReference type="ARBA" id="ARBA00004401"/>
    </source>
</evidence>
<dbReference type="GO" id="GO:0006465">
    <property type="term" value="P:signal peptide processing"/>
    <property type="evidence" value="ECO:0007669"/>
    <property type="project" value="InterPro"/>
</dbReference>
<dbReference type="PRINTS" id="PR00727">
    <property type="entry name" value="LEADERPTASE"/>
</dbReference>
<dbReference type="AlphaFoldDB" id="K6WLB1"/>
<keyword evidence="7" id="KW-0645">Protease</keyword>
<protein>
    <recommendedName>
        <fullName evidence="4 7">Signal peptidase I</fullName>
        <ecNumber evidence="4 7">3.4.21.89</ecNumber>
    </recommendedName>
</protein>
<evidence type="ECO:0000256" key="6">
    <source>
        <dbReference type="PIRSR" id="PIRSR600223-1"/>
    </source>
</evidence>
<keyword evidence="7" id="KW-1133">Transmembrane helix</keyword>
<evidence type="ECO:0000256" key="4">
    <source>
        <dbReference type="ARBA" id="ARBA00013208"/>
    </source>
</evidence>
<feature type="compositionally biased region" description="Pro residues" evidence="8">
    <location>
        <begin position="297"/>
        <end position="313"/>
    </location>
</feature>
<reference evidence="10 11" key="1">
    <citation type="submission" date="2012-08" db="EMBL/GenBank/DDBJ databases">
        <title>Whole genome shotgun sequence of Kineosphaera limosa NBRC 100340.</title>
        <authorList>
            <person name="Yoshida I."/>
            <person name="Isaki S."/>
            <person name="Hosoyama A."/>
            <person name="Tsuchikane K."/>
            <person name="Katsumata H."/>
            <person name="Ando Y."/>
            <person name="Ohji S."/>
            <person name="Hamada M."/>
            <person name="Tamura T."/>
            <person name="Yamazoe A."/>
            <person name="Yamazaki S."/>
            <person name="Fujita N."/>
        </authorList>
    </citation>
    <scope>NUCLEOTIDE SEQUENCE [LARGE SCALE GENOMIC DNA]</scope>
    <source>
        <strain evidence="10 11">NBRC 100340</strain>
    </source>
</reference>
<dbReference type="Proteomes" id="UP000008366">
    <property type="component" value="Unassembled WGS sequence"/>
</dbReference>
<dbReference type="GO" id="GO:0009003">
    <property type="term" value="F:signal peptidase activity"/>
    <property type="evidence" value="ECO:0007669"/>
    <property type="project" value="UniProtKB-EC"/>
</dbReference>
<accession>K6WLB1</accession>
<feature type="compositionally biased region" description="Low complexity" evidence="8">
    <location>
        <begin position="314"/>
        <end position="323"/>
    </location>
</feature>
<dbReference type="PANTHER" id="PTHR43390:SF1">
    <property type="entry name" value="CHLOROPLAST PROCESSING PEPTIDASE"/>
    <property type="match status" value="1"/>
</dbReference>
<evidence type="ECO:0000256" key="3">
    <source>
        <dbReference type="ARBA" id="ARBA00009370"/>
    </source>
</evidence>
<dbReference type="InterPro" id="IPR036286">
    <property type="entry name" value="LexA/Signal_pep-like_sf"/>
</dbReference>
<organism evidence="10 11">
    <name type="scientific">Kineosphaera limosa NBRC 100340</name>
    <dbReference type="NCBI Taxonomy" id="1184609"/>
    <lineage>
        <taxon>Bacteria</taxon>
        <taxon>Bacillati</taxon>
        <taxon>Actinomycetota</taxon>
        <taxon>Actinomycetes</taxon>
        <taxon>Micrococcales</taxon>
        <taxon>Dermatophilaceae</taxon>
        <taxon>Kineosphaera</taxon>
    </lineage>
</organism>
<comment type="catalytic activity">
    <reaction evidence="1 7">
        <text>Cleavage of hydrophobic, N-terminal signal or leader sequences from secreted and periplasmic proteins.</text>
        <dbReference type="EC" id="3.4.21.89"/>
    </reaction>
</comment>
<dbReference type="STRING" id="1184609.KILIM_007_00390"/>
<comment type="similarity">
    <text evidence="3 7">Belongs to the peptidase S26 family.</text>
</comment>
<feature type="compositionally biased region" description="Basic and acidic residues" evidence="8">
    <location>
        <begin position="1"/>
        <end position="11"/>
    </location>
</feature>
<dbReference type="InterPro" id="IPR019758">
    <property type="entry name" value="Pept_S26A_signal_pept_1_CS"/>
</dbReference>
<feature type="compositionally biased region" description="Basic and acidic residues" evidence="8">
    <location>
        <begin position="29"/>
        <end position="43"/>
    </location>
</feature>
<feature type="transmembrane region" description="Helical" evidence="7">
    <location>
        <begin position="65"/>
        <end position="88"/>
    </location>
</feature>
<evidence type="ECO:0000313" key="11">
    <source>
        <dbReference type="Proteomes" id="UP000008366"/>
    </source>
</evidence>
<dbReference type="RefSeq" id="WP_006591134.1">
    <property type="nucleotide sequence ID" value="NZ_BAHD01000007.1"/>
</dbReference>
<evidence type="ECO:0000259" key="9">
    <source>
        <dbReference type="Pfam" id="PF10502"/>
    </source>
</evidence>
<comment type="subcellular location">
    <subcellularLocation>
        <location evidence="2">Cell membrane</location>
        <topology evidence="2">Single-pass type II membrane protein</topology>
    </subcellularLocation>
    <subcellularLocation>
        <location evidence="7">Membrane</location>
        <topology evidence="7">Single-pass type II membrane protein</topology>
    </subcellularLocation>
</comment>
<keyword evidence="7" id="KW-0812">Transmembrane</keyword>
<dbReference type="InterPro" id="IPR000223">
    <property type="entry name" value="Pept_S26A_signal_pept_1"/>
</dbReference>
<evidence type="ECO:0000256" key="7">
    <source>
        <dbReference type="RuleBase" id="RU362042"/>
    </source>
</evidence>
<dbReference type="PROSITE" id="PS00761">
    <property type="entry name" value="SPASE_I_3"/>
    <property type="match status" value="1"/>
</dbReference>